<dbReference type="RefSeq" id="WP_110500604.1">
    <property type="nucleotide sequence ID" value="NZ_QJVD01000007.1"/>
</dbReference>
<keyword evidence="3" id="KW-1185">Reference proteome</keyword>
<dbReference type="InterPro" id="IPR026893">
    <property type="entry name" value="Tyr/Ser_Pase_IphP-type"/>
</dbReference>
<comment type="caution">
    <text evidence="2">The sequence shown here is derived from an EMBL/GenBank/DDBJ whole genome shotgun (WGS) entry which is preliminary data.</text>
</comment>
<evidence type="ECO:0000313" key="3">
    <source>
        <dbReference type="Proteomes" id="UP000247832"/>
    </source>
</evidence>
<dbReference type="PROSITE" id="PS00383">
    <property type="entry name" value="TYR_PHOSPHATASE_1"/>
    <property type="match status" value="1"/>
</dbReference>
<dbReference type="GO" id="GO:0004721">
    <property type="term" value="F:phosphoprotein phosphatase activity"/>
    <property type="evidence" value="ECO:0007669"/>
    <property type="project" value="InterPro"/>
</dbReference>
<sequence>MQEAGVPHWEGAVNARLLIGDIYRMGRSEWLTENGWRQVYRDGVRTVIDLRNPGERKRRPTDPAVGDGAMAGFDVVTSPTEDPDNAEYQALVQPYMNHPRLYADILRLFPGRVAAVFKELAVARGAVVIHCSAGRDRTGLVASLLLALAGQAERVAREDELASRGINSWHLVAPVKHPYEHYLAEDEIAEIVADREQALEVFVGGLDVRAFLLDNGVTTGEIDAVVARCR</sequence>
<dbReference type="SUPFAM" id="SSF52799">
    <property type="entry name" value="(Phosphotyrosine protein) phosphatases II"/>
    <property type="match status" value="1"/>
</dbReference>
<gene>
    <name evidence="2" type="ORF">CVV68_08695</name>
</gene>
<proteinExistence type="predicted"/>
<reference evidence="2 3" key="1">
    <citation type="submission" date="2018-05" db="EMBL/GenBank/DDBJ databases">
        <title>Genetic diversity of glacier-inhabiting Cryobacterium bacteria in China and description of Cryobacterium mengkeensis sp. nov. and Arthrobacter glacialis sp. nov.</title>
        <authorList>
            <person name="Liu Q."/>
            <person name="Xin Y.-H."/>
        </authorList>
    </citation>
    <scope>NUCLEOTIDE SEQUENCE [LARGE SCALE GENOMIC DNA]</scope>
    <source>
        <strain evidence="2 3">LI2</strain>
    </source>
</reference>
<dbReference type="Proteomes" id="UP000247832">
    <property type="component" value="Unassembled WGS sequence"/>
</dbReference>
<protein>
    <submittedName>
        <fullName evidence="2">Protein-tyrosine-phosphatase</fullName>
    </submittedName>
</protein>
<evidence type="ECO:0000259" key="1">
    <source>
        <dbReference type="PROSITE" id="PS50056"/>
    </source>
</evidence>
<accession>A0A2V5L9D5</accession>
<dbReference type="Pfam" id="PF13350">
    <property type="entry name" value="Y_phosphatase3"/>
    <property type="match status" value="1"/>
</dbReference>
<dbReference type="Gene3D" id="3.90.190.10">
    <property type="entry name" value="Protein tyrosine phosphatase superfamily"/>
    <property type="match status" value="1"/>
</dbReference>
<dbReference type="InterPro" id="IPR029021">
    <property type="entry name" value="Prot-tyrosine_phosphatase-like"/>
</dbReference>
<dbReference type="AlphaFoldDB" id="A0A2V5L9D5"/>
<organism evidence="2 3">
    <name type="scientific">Arthrobacter livingstonensis</name>
    <dbReference type="NCBI Taxonomy" id="670078"/>
    <lineage>
        <taxon>Bacteria</taxon>
        <taxon>Bacillati</taxon>
        <taxon>Actinomycetota</taxon>
        <taxon>Actinomycetes</taxon>
        <taxon>Micrococcales</taxon>
        <taxon>Micrococcaceae</taxon>
        <taxon>Arthrobacter</taxon>
    </lineage>
</organism>
<evidence type="ECO:0000313" key="2">
    <source>
        <dbReference type="EMBL" id="PYI67928.1"/>
    </source>
</evidence>
<feature type="domain" description="Tyrosine specific protein phosphatases" evidence="1">
    <location>
        <begin position="107"/>
        <end position="146"/>
    </location>
</feature>
<dbReference type="EMBL" id="QJVD01000007">
    <property type="protein sequence ID" value="PYI67928.1"/>
    <property type="molecule type" value="Genomic_DNA"/>
</dbReference>
<dbReference type="InterPro" id="IPR016130">
    <property type="entry name" value="Tyr_Pase_AS"/>
</dbReference>
<dbReference type="InterPro" id="IPR000387">
    <property type="entry name" value="Tyr_Pase_dom"/>
</dbReference>
<dbReference type="OrthoDB" id="1188001at2"/>
<dbReference type="PROSITE" id="PS50056">
    <property type="entry name" value="TYR_PHOSPHATASE_2"/>
    <property type="match status" value="1"/>
</dbReference>
<name>A0A2V5L9D5_9MICC</name>